<evidence type="ECO:0000313" key="2">
    <source>
        <dbReference type="Proteomes" id="UP000244896"/>
    </source>
</evidence>
<sequence>MSINPLSLPGIIAEQIEICDDTEFAEARQTLADFERQCVAEPSVQNDEFLAGAHRQLLEAFDDYDAPFDAEPHLDALRRLHERHPANPRIIEDYANALAHHHDAWLTAEDADPARAAIPYQALLALAEKNPEHDLSEEIADAYFNQIHHYITRGEHRAADTIHGQLAAHHDRHPASAHITQRLAQAHLTRIYSCADTDELDSARAAYHTLEAFIQKHIDALPPPAQHNLRHMQIRALAHLVETSASPSNTGENPAPSDPTEIAAAETHYAAMRELCAPLADAEPRIARHFADAAIALCNHYNLSDEPAAAAEKYRDLERLADRYPQHCAPQFSRALYAQITSAIRERRFADAEKHHAAFERHAIAKRDAGAPEKHDDTEPVENLAQASAALANAYGSASRMPDAERHTRKIADLLDTAKRNPDTGASTLANLAALHALTLHNLIVDYVNTGDTATAAARHADLAALAAQHPDSAAAVENLADATDQIATNLAKNSGIAAVEKFLSQHVPETLASNPAYSKTLYNLIVIASDAKDITAAERLYAVLRQLVQKNPPHTTAALRLAKAAYNLHYDHSDAGDFPRAETKYRDLVVLSRIHEGNPALENGNPIGLEIALRQSNAARNYAIDLKNKNAAHRIPALLADIRHLAARWTSPAAKPVHDALAQITTLCPPQPPPLPGA</sequence>
<dbReference type="RefSeq" id="WP_108825077.1">
    <property type="nucleotide sequence ID" value="NZ_CP023004.1"/>
</dbReference>
<dbReference type="AlphaFoldDB" id="A0A2U8E3A4"/>
<protein>
    <recommendedName>
        <fullName evidence="3">Tetratricopeptide repeat protein</fullName>
    </recommendedName>
</protein>
<accession>A0A2U8E3A4</accession>
<proteinExistence type="predicted"/>
<organism evidence="1 2">
    <name type="scientific">Ereboglobus luteus</name>
    <dbReference type="NCBI Taxonomy" id="1796921"/>
    <lineage>
        <taxon>Bacteria</taxon>
        <taxon>Pseudomonadati</taxon>
        <taxon>Verrucomicrobiota</taxon>
        <taxon>Opitutia</taxon>
        <taxon>Opitutales</taxon>
        <taxon>Opitutaceae</taxon>
        <taxon>Ereboglobus</taxon>
    </lineage>
</organism>
<name>A0A2U8E3A4_9BACT</name>
<dbReference type="Proteomes" id="UP000244896">
    <property type="component" value="Chromosome"/>
</dbReference>
<gene>
    <name evidence="1" type="ORF">CKA38_08435</name>
</gene>
<evidence type="ECO:0000313" key="1">
    <source>
        <dbReference type="EMBL" id="AWI09265.1"/>
    </source>
</evidence>
<keyword evidence="2" id="KW-1185">Reference proteome</keyword>
<reference evidence="1 2" key="1">
    <citation type="journal article" date="2018" name="Syst. Appl. Microbiol.">
        <title>Ereboglobus luteus gen. nov. sp. nov. from cockroach guts, and new insights into the oxygen relationship of the genera Opitutus and Didymococcus (Verrucomicrobia: Opitutaceae).</title>
        <authorList>
            <person name="Tegtmeier D."/>
            <person name="Belitz A."/>
            <person name="Radek R."/>
            <person name="Heimerl T."/>
            <person name="Brune A."/>
        </authorList>
    </citation>
    <scope>NUCLEOTIDE SEQUENCE [LARGE SCALE GENOMIC DNA]</scope>
    <source>
        <strain evidence="1 2">Ho45</strain>
    </source>
</reference>
<dbReference type="KEGG" id="elut:CKA38_08435"/>
<evidence type="ECO:0008006" key="3">
    <source>
        <dbReference type="Google" id="ProtNLM"/>
    </source>
</evidence>
<dbReference type="EMBL" id="CP023004">
    <property type="protein sequence ID" value="AWI09265.1"/>
    <property type="molecule type" value="Genomic_DNA"/>
</dbReference>